<dbReference type="Pfam" id="PF14278">
    <property type="entry name" value="TetR_C_8"/>
    <property type="match status" value="1"/>
</dbReference>
<dbReference type="SUPFAM" id="SSF46689">
    <property type="entry name" value="Homeodomain-like"/>
    <property type="match status" value="1"/>
</dbReference>
<name>A0A7X2H713_9BACL</name>
<feature type="DNA-binding region" description="H-T-H motif" evidence="2">
    <location>
        <begin position="33"/>
        <end position="52"/>
    </location>
</feature>
<sequence>MSEKIDRRKVRTKKLLRKALIEVMERKGAERITVSDLTKEADINRGTFYLHYMDSMDMLKQVKEEIWEGLRQRMDKLDSHEYLQYAEKREPYPAMVKVVEYFGENADFFRVILGPKGDPSFAIRIKEFLKTQHLSKVLQIDLDISNTIIPYDYMVTSIASANLSILQHWIETGRQQPPSAIALMITHIVGNAAFQLLDT</sequence>
<reference evidence="4 5" key="1">
    <citation type="submission" date="2019-11" db="EMBL/GenBank/DDBJ databases">
        <title>Paenibacillus monticola sp. nov., a novel PGPR strain isolated from mountain sample in China.</title>
        <authorList>
            <person name="Zhao Q."/>
            <person name="Li H.-P."/>
            <person name="Zhang J.-L."/>
        </authorList>
    </citation>
    <scope>NUCLEOTIDE SEQUENCE [LARGE SCALE GENOMIC DNA]</scope>
    <source>
        <strain evidence="4 5">LC-T2</strain>
    </source>
</reference>
<evidence type="ECO:0000256" key="1">
    <source>
        <dbReference type="ARBA" id="ARBA00023125"/>
    </source>
</evidence>
<protein>
    <submittedName>
        <fullName evidence="4">TetR family transcriptional regulator</fullName>
    </submittedName>
</protein>
<dbReference type="InterPro" id="IPR050624">
    <property type="entry name" value="HTH-type_Tx_Regulator"/>
</dbReference>
<dbReference type="GO" id="GO:0003677">
    <property type="term" value="F:DNA binding"/>
    <property type="evidence" value="ECO:0007669"/>
    <property type="project" value="UniProtKB-UniRule"/>
</dbReference>
<dbReference type="InterPro" id="IPR039532">
    <property type="entry name" value="TetR_C_Firmicutes"/>
</dbReference>
<comment type="caution">
    <text evidence="4">The sequence shown here is derived from an EMBL/GenBank/DDBJ whole genome shotgun (WGS) entry which is preliminary data.</text>
</comment>
<feature type="domain" description="HTH tetR-type" evidence="3">
    <location>
        <begin position="10"/>
        <end position="70"/>
    </location>
</feature>
<dbReference type="PROSITE" id="PS50977">
    <property type="entry name" value="HTH_TETR_2"/>
    <property type="match status" value="1"/>
</dbReference>
<evidence type="ECO:0000259" key="3">
    <source>
        <dbReference type="PROSITE" id="PS50977"/>
    </source>
</evidence>
<keyword evidence="5" id="KW-1185">Reference proteome</keyword>
<proteinExistence type="predicted"/>
<evidence type="ECO:0000256" key="2">
    <source>
        <dbReference type="PROSITE-ProRule" id="PRU00335"/>
    </source>
</evidence>
<dbReference type="Proteomes" id="UP000463051">
    <property type="component" value="Unassembled WGS sequence"/>
</dbReference>
<dbReference type="Gene3D" id="1.10.357.10">
    <property type="entry name" value="Tetracycline Repressor, domain 2"/>
    <property type="match status" value="1"/>
</dbReference>
<evidence type="ECO:0000313" key="5">
    <source>
        <dbReference type="Proteomes" id="UP000463051"/>
    </source>
</evidence>
<organism evidence="4 5">
    <name type="scientific">Paenibacillus monticola</name>
    <dbReference type="NCBI Taxonomy" id="2666075"/>
    <lineage>
        <taxon>Bacteria</taxon>
        <taxon>Bacillati</taxon>
        <taxon>Bacillota</taxon>
        <taxon>Bacilli</taxon>
        <taxon>Bacillales</taxon>
        <taxon>Paenibacillaceae</taxon>
        <taxon>Paenibacillus</taxon>
    </lineage>
</organism>
<dbReference type="PANTHER" id="PTHR43479">
    <property type="entry name" value="ACREF/ENVCD OPERON REPRESSOR-RELATED"/>
    <property type="match status" value="1"/>
</dbReference>
<dbReference type="AlphaFoldDB" id="A0A7X2H713"/>
<dbReference type="EMBL" id="WJXB01000006">
    <property type="protein sequence ID" value="MRN54716.1"/>
    <property type="molecule type" value="Genomic_DNA"/>
</dbReference>
<evidence type="ECO:0000313" key="4">
    <source>
        <dbReference type="EMBL" id="MRN54716.1"/>
    </source>
</evidence>
<dbReference type="Pfam" id="PF00440">
    <property type="entry name" value="TetR_N"/>
    <property type="match status" value="1"/>
</dbReference>
<dbReference type="InterPro" id="IPR001647">
    <property type="entry name" value="HTH_TetR"/>
</dbReference>
<keyword evidence="1 2" id="KW-0238">DNA-binding</keyword>
<dbReference type="InterPro" id="IPR009057">
    <property type="entry name" value="Homeodomain-like_sf"/>
</dbReference>
<accession>A0A7X2H713</accession>
<dbReference type="PANTHER" id="PTHR43479:SF7">
    <property type="entry name" value="TETR-FAMILY TRANSCRIPTIONAL REGULATOR"/>
    <property type="match status" value="1"/>
</dbReference>
<dbReference type="RefSeq" id="WP_154120075.1">
    <property type="nucleotide sequence ID" value="NZ_WJXB01000006.1"/>
</dbReference>
<gene>
    <name evidence="4" type="ORF">GJB61_17165</name>
</gene>